<dbReference type="Proteomes" id="UP000437736">
    <property type="component" value="Unassembled WGS sequence"/>
</dbReference>
<dbReference type="EMBL" id="WJHE01000578">
    <property type="protein sequence ID" value="MST33388.1"/>
    <property type="molecule type" value="Genomic_DNA"/>
</dbReference>
<name>A0ABW9QVC1_9ACTN</name>
<reference evidence="2 3" key="1">
    <citation type="submission" date="2019-11" db="EMBL/GenBank/DDBJ databases">
        <title>Acidiferrimicrobium australis gen. nov., sp. nov., an acidophilic and obligately heterotrophic, member of the Actinobacteria that catalyses dissimilatory oxido- reduction of iron isolated from metal-rich acidic water in Chile.</title>
        <authorList>
            <person name="Gonzalez D."/>
            <person name="Huber K."/>
            <person name="Hedrich S."/>
            <person name="Rojas-Villalobos C."/>
            <person name="Quatrini R."/>
            <person name="Dinamarca M.A."/>
            <person name="Schwarz A."/>
            <person name="Canales C."/>
            <person name="Nancucheo I."/>
        </authorList>
    </citation>
    <scope>NUCLEOTIDE SEQUENCE [LARGE SCALE GENOMIC DNA]</scope>
    <source>
        <strain evidence="2 3">USS-CCA1</strain>
    </source>
</reference>
<keyword evidence="3" id="KW-1185">Reference proteome</keyword>
<comment type="caution">
    <text evidence="2">The sequence shown here is derived from an EMBL/GenBank/DDBJ whole genome shotgun (WGS) entry which is preliminary data.</text>
</comment>
<sequence length="46" mass="4824">MVQTLRRALVAMGAAGVVALVVRLRGSGGTPPRHGGWRELPASELE</sequence>
<proteinExistence type="predicted"/>
<accession>A0ABW9QVC1</accession>
<evidence type="ECO:0000256" key="1">
    <source>
        <dbReference type="SAM" id="MobiDB-lite"/>
    </source>
</evidence>
<gene>
    <name evidence="2" type="ORF">GHK86_11750</name>
</gene>
<feature type="region of interest" description="Disordered" evidence="1">
    <location>
        <begin position="26"/>
        <end position="46"/>
    </location>
</feature>
<protein>
    <submittedName>
        <fullName evidence="2">Uncharacterized protein</fullName>
    </submittedName>
</protein>
<organism evidence="2 3">
    <name type="scientific">Acidiferrimicrobium australe</name>
    <dbReference type="NCBI Taxonomy" id="2664430"/>
    <lineage>
        <taxon>Bacteria</taxon>
        <taxon>Bacillati</taxon>
        <taxon>Actinomycetota</taxon>
        <taxon>Acidimicrobiia</taxon>
        <taxon>Acidimicrobiales</taxon>
        <taxon>Acidimicrobiaceae</taxon>
        <taxon>Acidiferrimicrobium</taxon>
    </lineage>
</organism>
<evidence type="ECO:0000313" key="3">
    <source>
        <dbReference type="Proteomes" id="UP000437736"/>
    </source>
</evidence>
<evidence type="ECO:0000313" key="2">
    <source>
        <dbReference type="EMBL" id="MST33388.1"/>
    </source>
</evidence>